<organism evidence="1 2">
    <name type="scientific">Streblomastix strix</name>
    <dbReference type="NCBI Taxonomy" id="222440"/>
    <lineage>
        <taxon>Eukaryota</taxon>
        <taxon>Metamonada</taxon>
        <taxon>Preaxostyla</taxon>
        <taxon>Oxymonadida</taxon>
        <taxon>Streblomastigidae</taxon>
        <taxon>Streblomastix</taxon>
    </lineage>
</organism>
<accession>A0A5J4WBL5</accession>
<dbReference type="Proteomes" id="UP000324800">
    <property type="component" value="Unassembled WGS sequence"/>
</dbReference>
<evidence type="ECO:0000313" key="1">
    <source>
        <dbReference type="EMBL" id="KAA6392063.1"/>
    </source>
</evidence>
<comment type="caution">
    <text evidence="1">The sequence shown here is derived from an EMBL/GenBank/DDBJ whole genome shotgun (WGS) entry which is preliminary data.</text>
</comment>
<gene>
    <name evidence="1" type="ORF">EZS28_012413</name>
</gene>
<dbReference type="EMBL" id="SNRW01002670">
    <property type="protein sequence ID" value="KAA6392063.1"/>
    <property type="molecule type" value="Genomic_DNA"/>
</dbReference>
<dbReference type="AlphaFoldDB" id="A0A5J4WBL5"/>
<sequence length="72" mass="8482">MYVYKEQNVLWASPFKIPAWQYQLYYLVLLLITHENGHEIETHEIAMILNPNANLKAEVSAMTKFLLFKIAQ</sequence>
<name>A0A5J4WBL5_9EUKA</name>
<proteinExistence type="predicted"/>
<reference evidence="1 2" key="1">
    <citation type="submission" date="2019-03" db="EMBL/GenBank/DDBJ databases">
        <title>Single cell metagenomics reveals metabolic interactions within the superorganism composed of flagellate Streblomastix strix and complex community of Bacteroidetes bacteria on its surface.</title>
        <authorList>
            <person name="Treitli S.C."/>
            <person name="Kolisko M."/>
            <person name="Husnik F."/>
            <person name="Keeling P."/>
            <person name="Hampl V."/>
        </authorList>
    </citation>
    <scope>NUCLEOTIDE SEQUENCE [LARGE SCALE GENOMIC DNA]</scope>
    <source>
        <strain evidence="1">ST1C</strain>
    </source>
</reference>
<protein>
    <submittedName>
        <fullName evidence="1">Uncharacterized protein</fullName>
    </submittedName>
</protein>
<evidence type="ECO:0000313" key="2">
    <source>
        <dbReference type="Proteomes" id="UP000324800"/>
    </source>
</evidence>